<evidence type="ECO:0000313" key="1">
    <source>
        <dbReference type="EMBL" id="GJS51388.1"/>
    </source>
</evidence>
<name>A0ABQ4WEV9_9ASTR</name>
<reference evidence="1" key="1">
    <citation type="journal article" date="2022" name="Int. J. Mol. Sci.">
        <title>Draft Genome of Tanacetum Coccineum: Genomic Comparison of Closely Related Tanacetum-Family Plants.</title>
        <authorList>
            <person name="Yamashiro T."/>
            <person name="Shiraishi A."/>
            <person name="Nakayama K."/>
            <person name="Satake H."/>
        </authorList>
    </citation>
    <scope>NUCLEOTIDE SEQUENCE</scope>
</reference>
<comment type="caution">
    <text evidence="1">The sequence shown here is derived from an EMBL/GenBank/DDBJ whole genome shotgun (WGS) entry which is preliminary data.</text>
</comment>
<evidence type="ECO:0008006" key="3">
    <source>
        <dbReference type="Google" id="ProtNLM"/>
    </source>
</evidence>
<protein>
    <recommendedName>
        <fullName evidence="3">Reverse transcriptase domain-containing protein</fullName>
    </recommendedName>
</protein>
<gene>
    <name evidence="1" type="ORF">Tco_0624750</name>
</gene>
<dbReference type="EMBL" id="BQNB010008582">
    <property type="protein sequence ID" value="GJS51388.1"/>
    <property type="molecule type" value="Genomic_DNA"/>
</dbReference>
<sequence length="195" mass="22237">MHIMAQKKKKTQLLIFKEVNLEESYCARAQRACGVYLDLYSIVLNIVHKWCVPGLSKPPSLSSSKWFLLFLSMVALRADFSDQIEALDKETPILPFFSVFVMEVLIKLPYDGLDDVIWNTNYCWYARDLENHHSVLHVFYLASGLKINIHKSNIYGIGVNEDEVYNIWAITRDVIAVISLFAGGEITCPSNMSPT</sequence>
<dbReference type="Proteomes" id="UP001151760">
    <property type="component" value="Unassembled WGS sequence"/>
</dbReference>
<evidence type="ECO:0000313" key="2">
    <source>
        <dbReference type="Proteomes" id="UP001151760"/>
    </source>
</evidence>
<proteinExistence type="predicted"/>
<reference evidence="1" key="2">
    <citation type="submission" date="2022-01" db="EMBL/GenBank/DDBJ databases">
        <authorList>
            <person name="Yamashiro T."/>
            <person name="Shiraishi A."/>
            <person name="Satake H."/>
            <person name="Nakayama K."/>
        </authorList>
    </citation>
    <scope>NUCLEOTIDE SEQUENCE</scope>
</reference>
<accession>A0ABQ4WEV9</accession>
<keyword evidence="2" id="KW-1185">Reference proteome</keyword>
<organism evidence="1 2">
    <name type="scientific">Tanacetum coccineum</name>
    <dbReference type="NCBI Taxonomy" id="301880"/>
    <lineage>
        <taxon>Eukaryota</taxon>
        <taxon>Viridiplantae</taxon>
        <taxon>Streptophyta</taxon>
        <taxon>Embryophyta</taxon>
        <taxon>Tracheophyta</taxon>
        <taxon>Spermatophyta</taxon>
        <taxon>Magnoliopsida</taxon>
        <taxon>eudicotyledons</taxon>
        <taxon>Gunneridae</taxon>
        <taxon>Pentapetalae</taxon>
        <taxon>asterids</taxon>
        <taxon>campanulids</taxon>
        <taxon>Asterales</taxon>
        <taxon>Asteraceae</taxon>
        <taxon>Asteroideae</taxon>
        <taxon>Anthemideae</taxon>
        <taxon>Anthemidinae</taxon>
        <taxon>Tanacetum</taxon>
    </lineage>
</organism>